<dbReference type="EMBL" id="JBHFEH010000103">
    <property type="protein sequence ID" value="KAL2046763.1"/>
    <property type="molecule type" value="Genomic_DNA"/>
</dbReference>
<name>A0ABR4ATJ1_9LECA</name>
<evidence type="ECO:0000313" key="2">
    <source>
        <dbReference type="Proteomes" id="UP001590951"/>
    </source>
</evidence>
<reference evidence="1 2" key="1">
    <citation type="submission" date="2024-09" db="EMBL/GenBank/DDBJ databases">
        <title>Rethinking Asexuality: The Enigmatic Case of Functional Sexual Genes in Lepraria (Stereocaulaceae).</title>
        <authorList>
            <person name="Doellman M."/>
            <person name="Sun Y."/>
            <person name="Barcenas-Pena A."/>
            <person name="Lumbsch H.T."/>
            <person name="Grewe F."/>
        </authorList>
    </citation>
    <scope>NUCLEOTIDE SEQUENCE [LARGE SCALE GENOMIC DNA]</scope>
    <source>
        <strain evidence="1 2">Grewe 0041</strain>
    </source>
</reference>
<proteinExistence type="predicted"/>
<keyword evidence="2" id="KW-1185">Reference proteome</keyword>
<protein>
    <submittedName>
        <fullName evidence="1">Uncharacterized protein</fullName>
    </submittedName>
</protein>
<comment type="caution">
    <text evidence="1">The sequence shown here is derived from an EMBL/GenBank/DDBJ whole genome shotgun (WGS) entry which is preliminary data.</text>
</comment>
<evidence type="ECO:0000313" key="1">
    <source>
        <dbReference type="EMBL" id="KAL2046763.1"/>
    </source>
</evidence>
<organism evidence="1 2">
    <name type="scientific">Lepraria finkii</name>
    <dbReference type="NCBI Taxonomy" id="1340010"/>
    <lineage>
        <taxon>Eukaryota</taxon>
        <taxon>Fungi</taxon>
        <taxon>Dikarya</taxon>
        <taxon>Ascomycota</taxon>
        <taxon>Pezizomycotina</taxon>
        <taxon>Lecanoromycetes</taxon>
        <taxon>OSLEUM clade</taxon>
        <taxon>Lecanoromycetidae</taxon>
        <taxon>Lecanorales</taxon>
        <taxon>Lecanorineae</taxon>
        <taxon>Stereocaulaceae</taxon>
        <taxon>Lepraria</taxon>
    </lineage>
</organism>
<gene>
    <name evidence="1" type="ORF">ABVK25_011551</name>
</gene>
<dbReference type="Proteomes" id="UP001590951">
    <property type="component" value="Unassembled WGS sequence"/>
</dbReference>
<accession>A0ABR4ATJ1</accession>
<sequence>MQALQPIIQSTLETPPNDDVPVNPIYRPCANRPIGQPGWKFWAPEGGWACDQSKVDFPTVECLVADMKSCGNIGDNPVFYSFGAGTPDARAFRDTLQPQGTMFNDALDIYYSTYVINEVNKFGLSQGQLKGTSGLNDGLNRNDIFIGRYCEAMARSSSGTAYLVVLNYNGDPVANQDGKPGIFQNPLPSTRPNHWRRWEFGTLQQNPAITQIVSIDLAGILTSSAGTPPYTRHTDWTSNGPGKPIIDQQPTSNADQIPLPPIPADGMPPPYPMQPPAAGAAGPKYRFKRQETGGIVQGTSGVAVCPAPIVPTMTGSTTTPPSPTPSCDHQDETPEVASEYCICDGTVTLPVLSAPSTALNDPSASCAYSSLPGSSGAVTPNAVITPFATDLGPATTNSAVCSVCSPYALNGLSCTSIPNCQQHTPSAFVQAGNQSVHVGTLTSMDLSSSISNALASLCPTVTQTMSMTNCDSDTVKIPNVVYKEQPDGTISKGELDVSVKSSQYNDTTLRKAMIDAAALTAMQSATGNNCYDEEYTVLKKRSLIPSVFRRWLLGRAGPSEPISQHMTMCVASSFAGVQYFPEYWRQAQDPENEFMWLDAEWDFVVPPSAQLTCEFIAGLVDALVLIAPEFAPEDVALGEEIDAACAEAMTYLNH</sequence>